<dbReference type="EMBL" id="MKGQ01000088">
    <property type="protein sequence ID" value="OKO98415.1"/>
    <property type="molecule type" value="Genomic_DNA"/>
</dbReference>
<gene>
    <name evidence="1" type="ORF">Xedl_03851</name>
</gene>
<dbReference type="AlphaFoldDB" id="A0A1Q5TDW0"/>
<protein>
    <submittedName>
        <fullName evidence="1">Uncharacterized protein</fullName>
    </submittedName>
</protein>
<keyword evidence="2" id="KW-1185">Reference proteome</keyword>
<dbReference type="Proteomes" id="UP000186268">
    <property type="component" value="Unassembled WGS sequence"/>
</dbReference>
<evidence type="ECO:0000313" key="2">
    <source>
        <dbReference type="Proteomes" id="UP000186268"/>
    </source>
</evidence>
<evidence type="ECO:0000313" key="1">
    <source>
        <dbReference type="EMBL" id="OKO98415.1"/>
    </source>
</evidence>
<accession>A0A1Q5TDW0</accession>
<name>A0A1Q5TDW0_9GAMM</name>
<organism evidence="1 2">
    <name type="scientific">Xenorhabdus eapokensis</name>
    <dbReference type="NCBI Taxonomy" id="1873482"/>
    <lineage>
        <taxon>Bacteria</taxon>
        <taxon>Pseudomonadati</taxon>
        <taxon>Pseudomonadota</taxon>
        <taxon>Gammaproteobacteria</taxon>
        <taxon>Enterobacterales</taxon>
        <taxon>Morganellaceae</taxon>
        <taxon>Xenorhabdus</taxon>
    </lineage>
</organism>
<proteinExistence type="predicted"/>
<reference evidence="1 2" key="1">
    <citation type="submission" date="2016-09" db="EMBL/GenBank/DDBJ databases">
        <title>Xenorhabdus thuongxuanensis sp. nov. and Xenorhabdus eapokensis sp. nov., isolated from Steinernema species.</title>
        <authorList>
            <person name="Kaempfer P."/>
            <person name="Tobias N.J."/>
            <person name="Phan Ke L."/>
            <person name="Bode H.B."/>
            <person name="Glaeser S.P."/>
        </authorList>
    </citation>
    <scope>NUCLEOTIDE SEQUENCE [LARGE SCALE GENOMIC DNA]</scope>
    <source>
        <strain evidence="1 2">DL20</strain>
    </source>
</reference>
<sequence length="157" mass="17065">MIVLITRDMTTGRFNPGYLLLVVVMPGGGMALRCGGTGDTRFISQLHRVKPATADAVDTTTLRIIGIIHRGLVTIRPATDQSLIVVFIKQVKLLGAVCLSQPAIGVITIMSHHIIQTVIRAADVSQQAIFTVEQPQFRAVTVGHFFQLMNSVMVKIC</sequence>
<comment type="caution">
    <text evidence="1">The sequence shown here is derived from an EMBL/GenBank/DDBJ whole genome shotgun (WGS) entry which is preliminary data.</text>
</comment>